<name>Q235F3_TETTS</name>
<evidence type="ECO:0000313" key="2">
    <source>
        <dbReference type="Proteomes" id="UP000009168"/>
    </source>
</evidence>
<keyword evidence="2" id="KW-1185">Reference proteome</keyword>
<evidence type="ECO:0000313" key="1">
    <source>
        <dbReference type="EMBL" id="EAR92150.1"/>
    </source>
</evidence>
<dbReference type="KEGG" id="tet:TTHERM_00802480"/>
<accession>Q235F3</accession>
<dbReference type="AlphaFoldDB" id="Q235F3"/>
<gene>
    <name evidence="1" type="ORF">TTHERM_00802480</name>
</gene>
<protein>
    <submittedName>
        <fullName evidence="1">Uncharacterized protein</fullName>
    </submittedName>
</protein>
<sequence>MEKISFEKQAISQYQQRTFYLHPPIELQLKGFILIINSSQQQEPFLDYPGNFETVELDCIGEQETQKENNSYDQIYSLYENVHQNVKIESSQSFQIPQSEDRNNYQDQNLRFKSTISCDEQK</sequence>
<reference evidence="2" key="1">
    <citation type="journal article" date="2006" name="PLoS Biol.">
        <title>Macronuclear genome sequence of the ciliate Tetrahymena thermophila, a model eukaryote.</title>
        <authorList>
            <person name="Eisen J.A."/>
            <person name="Coyne R.S."/>
            <person name="Wu M."/>
            <person name="Wu D."/>
            <person name="Thiagarajan M."/>
            <person name="Wortman J.R."/>
            <person name="Badger J.H."/>
            <person name="Ren Q."/>
            <person name="Amedeo P."/>
            <person name="Jones K.M."/>
            <person name="Tallon L.J."/>
            <person name="Delcher A.L."/>
            <person name="Salzberg S.L."/>
            <person name="Silva J.C."/>
            <person name="Haas B.J."/>
            <person name="Majoros W.H."/>
            <person name="Farzad M."/>
            <person name="Carlton J.M."/>
            <person name="Smith R.K. Jr."/>
            <person name="Garg J."/>
            <person name="Pearlman R.E."/>
            <person name="Karrer K.M."/>
            <person name="Sun L."/>
            <person name="Manning G."/>
            <person name="Elde N.C."/>
            <person name="Turkewitz A.P."/>
            <person name="Asai D.J."/>
            <person name="Wilkes D.E."/>
            <person name="Wang Y."/>
            <person name="Cai H."/>
            <person name="Collins K."/>
            <person name="Stewart B.A."/>
            <person name="Lee S.R."/>
            <person name="Wilamowska K."/>
            <person name="Weinberg Z."/>
            <person name="Ruzzo W.L."/>
            <person name="Wloga D."/>
            <person name="Gaertig J."/>
            <person name="Frankel J."/>
            <person name="Tsao C.-C."/>
            <person name="Gorovsky M.A."/>
            <person name="Keeling P.J."/>
            <person name="Waller R.F."/>
            <person name="Patron N.J."/>
            <person name="Cherry J.M."/>
            <person name="Stover N.A."/>
            <person name="Krieger C.J."/>
            <person name="del Toro C."/>
            <person name="Ryder H.F."/>
            <person name="Williamson S.C."/>
            <person name="Barbeau R.A."/>
            <person name="Hamilton E.P."/>
            <person name="Orias E."/>
        </authorList>
    </citation>
    <scope>NUCLEOTIDE SEQUENCE [LARGE SCALE GENOMIC DNA]</scope>
    <source>
        <strain evidence="2">SB210</strain>
    </source>
</reference>
<dbReference type="RefSeq" id="XP_001012395.1">
    <property type="nucleotide sequence ID" value="XM_001012395.1"/>
</dbReference>
<proteinExistence type="predicted"/>
<dbReference type="GeneID" id="7843064"/>
<dbReference type="Proteomes" id="UP000009168">
    <property type="component" value="Unassembled WGS sequence"/>
</dbReference>
<dbReference type="EMBL" id="GG662763">
    <property type="protein sequence ID" value="EAR92150.1"/>
    <property type="molecule type" value="Genomic_DNA"/>
</dbReference>
<dbReference type="InParanoid" id="Q235F3"/>
<organism evidence="1 2">
    <name type="scientific">Tetrahymena thermophila (strain SB210)</name>
    <dbReference type="NCBI Taxonomy" id="312017"/>
    <lineage>
        <taxon>Eukaryota</taxon>
        <taxon>Sar</taxon>
        <taxon>Alveolata</taxon>
        <taxon>Ciliophora</taxon>
        <taxon>Intramacronucleata</taxon>
        <taxon>Oligohymenophorea</taxon>
        <taxon>Hymenostomatida</taxon>
        <taxon>Tetrahymenina</taxon>
        <taxon>Tetrahymenidae</taxon>
        <taxon>Tetrahymena</taxon>
    </lineage>
</organism>
<dbReference type="HOGENOM" id="CLU_2031370_0_0_1"/>